<proteinExistence type="predicted"/>
<evidence type="ECO:0000313" key="2">
    <source>
        <dbReference type="Proteomes" id="UP000463961"/>
    </source>
</evidence>
<dbReference type="EMBL" id="AP022345">
    <property type="protein sequence ID" value="BBU69809.1"/>
    <property type="molecule type" value="Genomic_DNA"/>
</dbReference>
<dbReference type="RefSeq" id="WP_162049514.1">
    <property type="nucleotide sequence ID" value="NZ_AP019011.1"/>
</dbReference>
<dbReference type="CDD" id="cd01324">
    <property type="entry name" value="cbb3_Oxidase_CcoQ"/>
    <property type="match status" value="1"/>
</dbReference>
<gene>
    <name evidence="1" type="ORF">ICHIAU1_20920</name>
</gene>
<dbReference type="InterPro" id="IPR008621">
    <property type="entry name" value="Cbb3-typ_cyt_oxidase_comp"/>
</dbReference>
<keyword evidence="2" id="KW-1185">Reference proteome</keyword>
<name>A0A679HUH0_9RHOO</name>
<dbReference type="Proteomes" id="UP000463961">
    <property type="component" value="Chromosome"/>
</dbReference>
<protein>
    <submittedName>
        <fullName evidence="1">Uncharacterized protein</fullName>
    </submittedName>
</protein>
<accession>A0A679HUH0</accession>
<sequence length="59" mass="6698">MDQNDLRIVVTVVSFIAFVAIVIWAFSRKSKPDFDVASRIPFETLEQAKQDEAREAGLK</sequence>
<dbReference type="AlphaFoldDB" id="A0A679HUH0"/>
<reference evidence="2" key="1">
    <citation type="submission" date="2020-01" db="EMBL/GenBank/DDBJ databases">
        <title>Phosphoaccumulans saitamaens gen. nov., sp. nov., a polyphosphate accumulating bacterium isolated from surface river water.</title>
        <authorList>
            <person name="Watanabe K."/>
            <person name="Suda W."/>
        </authorList>
    </citation>
    <scope>NUCLEOTIDE SEQUENCE [LARGE SCALE GENOMIC DNA]</scope>
    <source>
        <strain evidence="2">ICHIAU1</strain>
    </source>
</reference>
<organism evidence="1 2">
    <name type="scientific">Fluviibacter phosphoraccumulans</name>
    <dbReference type="NCBI Taxonomy" id="1751046"/>
    <lineage>
        <taxon>Bacteria</taxon>
        <taxon>Pseudomonadati</taxon>
        <taxon>Pseudomonadota</taxon>
        <taxon>Betaproteobacteria</taxon>
        <taxon>Rhodocyclales</taxon>
        <taxon>Fluviibacteraceae</taxon>
        <taxon>Fluviibacter</taxon>
    </lineage>
</organism>
<dbReference type="Pfam" id="PF05545">
    <property type="entry name" value="FixQ"/>
    <property type="match status" value="1"/>
</dbReference>
<evidence type="ECO:0000313" key="1">
    <source>
        <dbReference type="EMBL" id="BBU69809.1"/>
    </source>
</evidence>